<reference evidence="9 10" key="1">
    <citation type="submission" date="2018-02" db="EMBL/GenBank/DDBJ databases">
        <title>The genomes of Aspergillus section Nigri reveals drivers in fungal speciation.</title>
        <authorList>
            <consortium name="DOE Joint Genome Institute"/>
            <person name="Vesth T.C."/>
            <person name="Nybo J."/>
            <person name="Theobald S."/>
            <person name="Brandl J."/>
            <person name="Frisvad J.C."/>
            <person name="Nielsen K.F."/>
            <person name="Lyhne E.K."/>
            <person name="Kogle M.E."/>
            <person name="Kuo A."/>
            <person name="Riley R."/>
            <person name="Clum A."/>
            <person name="Nolan M."/>
            <person name="Lipzen A."/>
            <person name="Salamov A."/>
            <person name="Henrissat B."/>
            <person name="Wiebenga A."/>
            <person name="De vries R.P."/>
            <person name="Grigoriev I.V."/>
            <person name="Mortensen U.H."/>
            <person name="Andersen M.R."/>
            <person name="Baker S.E."/>
        </authorList>
    </citation>
    <scope>NUCLEOTIDE SEQUENCE [LARGE SCALE GENOMIC DNA]</scope>
    <source>
        <strain evidence="9 10">CBS 707.79</strain>
    </source>
</reference>
<feature type="domain" description="Wax synthase" evidence="8">
    <location>
        <begin position="229"/>
        <end position="316"/>
    </location>
</feature>
<evidence type="ECO:0000256" key="6">
    <source>
        <dbReference type="ARBA" id="ARBA00023136"/>
    </source>
</evidence>
<dbReference type="AlphaFoldDB" id="A0A319CZB1"/>
<dbReference type="VEuPathDB" id="FungiDB:BO71DRAFT_402341"/>
<dbReference type="GO" id="GO:0006629">
    <property type="term" value="P:lipid metabolic process"/>
    <property type="evidence" value="ECO:0007669"/>
    <property type="project" value="InterPro"/>
</dbReference>
<proteinExistence type="inferred from homology"/>
<feature type="transmembrane region" description="Helical" evidence="7">
    <location>
        <begin position="350"/>
        <end position="369"/>
    </location>
</feature>
<accession>A0A319CZB1</accession>
<organism evidence="9 10">
    <name type="scientific">Aspergillus ellipticus CBS 707.79</name>
    <dbReference type="NCBI Taxonomy" id="1448320"/>
    <lineage>
        <taxon>Eukaryota</taxon>
        <taxon>Fungi</taxon>
        <taxon>Dikarya</taxon>
        <taxon>Ascomycota</taxon>
        <taxon>Pezizomycotina</taxon>
        <taxon>Eurotiomycetes</taxon>
        <taxon>Eurotiomycetidae</taxon>
        <taxon>Eurotiales</taxon>
        <taxon>Aspergillaceae</taxon>
        <taxon>Aspergillus</taxon>
        <taxon>Aspergillus subgen. Circumdati</taxon>
    </lineage>
</organism>
<evidence type="ECO:0000256" key="1">
    <source>
        <dbReference type="ARBA" id="ARBA00004141"/>
    </source>
</evidence>
<evidence type="ECO:0000313" key="9">
    <source>
        <dbReference type="EMBL" id="PYH90290.1"/>
    </source>
</evidence>
<dbReference type="EMBL" id="KZ825989">
    <property type="protein sequence ID" value="PYH90290.1"/>
    <property type="molecule type" value="Genomic_DNA"/>
</dbReference>
<protein>
    <recommendedName>
        <fullName evidence="8">Wax synthase domain-containing protein</fullName>
    </recommendedName>
</protein>
<feature type="transmembrane region" description="Helical" evidence="7">
    <location>
        <begin position="281"/>
        <end position="298"/>
    </location>
</feature>
<evidence type="ECO:0000313" key="10">
    <source>
        <dbReference type="Proteomes" id="UP000247810"/>
    </source>
</evidence>
<comment type="similarity">
    <text evidence="2">Belongs to the wax synthase family.</text>
</comment>
<evidence type="ECO:0000256" key="2">
    <source>
        <dbReference type="ARBA" id="ARBA00007282"/>
    </source>
</evidence>
<keyword evidence="10" id="KW-1185">Reference proteome</keyword>
<evidence type="ECO:0000256" key="4">
    <source>
        <dbReference type="ARBA" id="ARBA00022692"/>
    </source>
</evidence>
<dbReference type="OrthoDB" id="1077582at2759"/>
<dbReference type="PANTHER" id="PTHR31595">
    <property type="entry name" value="LONG-CHAIN-ALCOHOL O-FATTY-ACYLTRANSFERASE 3-RELATED"/>
    <property type="match status" value="1"/>
</dbReference>
<sequence>MSLSPISSIVLQTGVVVTTIGFTPARAAVRPGALVLVELCTGHCISTALEYFVRTPWPSLAGGYSGMLLFHSIDIGLLTQWEFPSTTNADSSTWKRKLNPTWVDRLWFGLWASFNARCLGTPEQVRNTPPSREQDRAAFLRRTAGFMVLSYVGLDVLGSMGDPEVGSRFLVASRVPFFRRLPEVTAEEVVIRIISSIAAGIGLLCSQGGFYHLFAFTSVLSRWSEPRDWPPFYGSASDAYSLRRLWSRVWHQSNTHKFRAIVRLFVQNIFHLSPGTFLSRYAQVLMVFVTSAFMHFLIDLSAGLSISSSGAVQFFCTQVLGMIGEDFAASAYCSMRGLSRNRPASRGERVIGFVWVGLFLAWSLPAYLYPMLYRSNMGLEDSVVSLSIIGLFR</sequence>
<gene>
    <name evidence="9" type="ORF">BO71DRAFT_402341</name>
</gene>
<keyword evidence="6 7" id="KW-0472">Membrane</keyword>
<comment type="subcellular location">
    <subcellularLocation>
        <location evidence="1">Membrane</location>
        <topology evidence="1">Multi-pass membrane protein</topology>
    </subcellularLocation>
</comment>
<evidence type="ECO:0000256" key="3">
    <source>
        <dbReference type="ARBA" id="ARBA00022679"/>
    </source>
</evidence>
<dbReference type="InterPro" id="IPR032805">
    <property type="entry name" value="Wax_synthase_dom"/>
</dbReference>
<evidence type="ECO:0000259" key="8">
    <source>
        <dbReference type="Pfam" id="PF13813"/>
    </source>
</evidence>
<dbReference type="Pfam" id="PF13813">
    <property type="entry name" value="MBOAT_2"/>
    <property type="match status" value="1"/>
</dbReference>
<keyword evidence="3" id="KW-0808">Transferase</keyword>
<name>A0A319CZB1_9EURO</name>
<dbReference type="GO" id="GO:0008374">
    <property type="term" value="F:O-acyltransferase activity"/>
    <property type="evidence" value="ECO:0007669"/>
    <property type="project" value="InterPro"/>
</dbReference>
<keyword evidence="5 7" id="KW-1133">Transmembrane helix</keyword>
<dbReference type="GO" id="GO:0016020">
    <property type="term" value="C:membrane"/>
    <property type="evidence" value="ECO:0007669"/>
    <property type="project" value="UniProtKB-SubCell"/>
</dbReference>
<dbReference type="STRING" id="1448320.A0A319CZB1"/>
<evidence type="ECO:0000256" key="7">
    <source>
        <dbReference type="SAM" id="Phobius"/>
    </source>
</evidence>
<evidence type="ECO:0000256" key="5">
    <source>
        <dbReference type="ARBA" id="ARBA00022989"/>
    </source>
</evidence>
<keyword evidence="4 7" id="KW-0812">Transmembrane</keyword>
<dbReference type="InterPro" id="IPR044851">
    <property type="entry name" value="Wax_synthase"/>
</dbReference>
<dbReference type="PANTHER" id="PTHR31595:SF27">
    <property type="entry name" value="WAX SYNTHASE DOMAIN-CONTAINING PROTEIN-RELATED"/>
    <property type="match status" value="1"/>
</dbReference>
<dbReference type="Proteomes" id="UP000247810">
    <property type="component" value="Unassembled WGS sequence"/>
</dbReference>